<dbReference type="GO" id="GO:0005737">
    <property type="term" value="C:cytoplasm"/>
    <property type="evidence" value="ECO:0007669"/>
    <property type="project" value="UniProtKB-ARBA"/>
</dbReference>
<evidence type="ECO:0000256" key="7">
    <source>
        <dbReference type="ARBA" id="ARBA00022833"/>
    </source>
</evidence>
<dbReference type="InterPro" id="IPR023358">
    <property type="entry name" value="Peptidase_M18_dom2"/>
</dbReference>
<comment type="caution">
    <text evidence="9">The sequence shown here is derived from an EMBL/GenBank/DDBJ whole genome shotgun (WGS) entry which is preliminary data.</text>
</comment>
<dbReference type="GO" id="GO:0004177">
    <property type="term" value="F:aminopeptidase activity"/>
    <property type="evidence" value="ECO:0007669"/>
    <property type="project" value="UniProtKB-KW"/>
</dbReference>
<name>X0TZA0_9ZZZZ</name>
<dbReference type="Gene3D" id="3.40.630.10">
    <property type="entry name" value="Zn peptidases"/>
    <property type="match status" value="1"/>
</dbReference>
<evidence type="ECO:0008006" key="10">
    <source>
        <dbReference type="Google" id="ProtNLM"/>
    </source>
</evidence>
<dbReference type="Gene3D" id="2.30.250.10">
    <property type="entry name" value="Aminopeptidase i, Domain 2"/>
    <property type="match status" value="1"/>
</dbReference>
<evidence type="ECO:0000256" key="1">
    <source>
        <dbReference type="ARBA" id="ARBA00001947"/>
    </source>
</evidence>
<dbReference type="GO" id="GO:0006508">
    <property type="term" value="P:proteolysis"/>
    <property type="evidence" value="ECO:0007669"/>
    <property type="project" value="UniProtKB-KW"/>
</dbReference>
<dbReference type="GO" id="GO:0008270">
    <property type="term" value="F:zinc ion binding"/>
    <property type="evidence" value="ECO:0007669"/>
    <property type="project" value="InterPro"/>
</dbReference>
<dbReference type="InterPro" id="IPR001948">
    <property type="entry name" value="Peptidase_M18"/>
</dbReference>
<evidence type="ECO:0000256" key="4">
    <source>
        <dbReference type="ARBA" id="ARBA00022670"/>
    </source>
</evidence>
<gene>
    <name evidence="9" type="ORF">S01H1_31833</name>
</gene>
<protein>
    <recommendedName>
        <fullName evidence="10">M18 family aminopeptidase</fullName>
    </recommendedName>
</protein>
<dbReference type="SUPFAM" id="SSF53187">
    <property type="entry name" value="Zn-dependent exopeptidases"/>
    <property type="match status" value="1"/>
</dbReference>
<organism evidence="9">
    <name type="scientific">marine sediment metagenome</name>
    <dbReference type="NCBI Taxonomy" id="412755"/>
    <lineage>
        <taxon>unclassified sequences</taxon>
        <taxon>metagenomes</taxon>
        <taxon>ecological metagenomes</taxon>
    </lineage>
</organism>
<dbReference type="Pfam" id="PF02127">
    <property type="entry name" value="Peptidase_M18"/>
    <property type="match status" value="1"/>
</dbReference>
<comment type="similarity">
    <text evidence="2">Belongs to the peptidase M18 family.</text>
</comment>
<dbReference type="GO" id="GO:0008237">
    <property type="term" value="F:metallopeptidase activity"/>
    <property type="evidence" value="ECO:0007669"/>
    <property type="project" value="UniProtKB-KW"/>
</dbReference>
<keyword evidence="7" id="KW-0862">Zinc</keyword>
<keyword evidence="5" id="KW-0479">Metal-binding</keyword>
<dbReference type="AlphaFoldDB" id="X0TZA0"/>
<sequence length="140" mass="16247">MKKKEIERISEKLISKPKLVWDEIDKKEKKKVFDFDKEYQNFLNRAKTEREAVQIISEIALKKGFPSKPTGSHPIKLMKAFQGKSIALSISGKRPINEGINLIISHLDSPRLDLKQNPLYEEVDLAFMKTHYYGGIKKFQ</sequence>
<keyword evidence="8" id="KW-0482">Metalloprotease</keyword>
<evidence type="ECO:0000256" key="2">
    <source>
        <dbReference type="ARBA" id="ARBA00008290"/>
    </source>
</evidence>
<dbReference type="EMBL" id="BARS01019668">
    <property type="protein sequence ID" value="GAF93452.1"/>
    <property type="molecule type" value="Genomic_DNA"/>
</dbReference>
<proteinExistence type="inferred from homology"/>
<evidence type="ECO:0000256" key="6">
    <source>
        <dbReference type="ARBA" id="ARBA00022801"/>
    </source>
</evidence>
<evidence type="ECO:0000256" key="3">
    <source>
        <dbReference type="ARBA" id="ARBA00022438"/>
    </source>
</evidence>
<evidence type="ECO:0000256" key="8">
    <source>
        <dbReference type="ARBA" id="ARBA00023049"/>
    </source>
</evidence>
<feature type="non-terminal residue" evidence="9">
    <location>
        <position position="140"/>
    </location>
</feature>
<comment type="cofactor">
    <cofactor evidence="1">
        <name>Zn(2+)</name>
        <dbReference type="ChEBI" id="CHEBI:29105"/>
    </cofactor>
</comment>
<accession>X0TZA0</accession>
<evidence type="ECO:0000313" key="9">
    <source>
        <dbReference type="EMBL" id="GAF93452.1"/>
    </source>
</evidence>
<keyword evidence="3" id="KW-0031">Aminopeptidase</keyword>
<keyword evidence="6" id="KW-0378">Hydrolase</keyword>
<reference evidence="9" key="1">
    <citation type="journal article" date="2014" name="Front. Microbiol.">
        <title>High frequency of phylogenetically diverse reductive dehalogenase-homologous genes in deep subseafloor sedimentary metagenomes.</title>
        <authorList>
            <person name="Kawai M."/>
            <person name="Futagami T."/>
            <person name="Toyoda A."/>
            <person name="Takaki Y."/>
            <person name="Nishi S."/>
            <person name="Hori S."/>
            <person name="Arai W."/>
            <person name="Tsubouchi T."/>
            <person name="Morono Y."/>
            <person name="Uchiyama I."/>
            <person name="Ito T."/>
            <person name="Fujiyama A."/>
            <person name="Inagaki F."/>
            <person name="Takami H."/>
        </authorList>
    </citation>
    <scope>NUCLEOTIDE SEQUENCE</scope>
    <source>
        <strain evidence="9">Expedition CK06-06</strain>
    </source>
</reference>
<keyword evidence="4" id="KW-0645">Protease</keyword>
<evidence type="ECO:0000256" key="5">
    <source>
        <dbReference type="ARBA" id="ARBA00022723"/>
    </source>
</evidence>